<proteinExistence type="predicted"/>
<protein>
    <submittedName>
        <fullName evidence="1">Uncharacterized protein</fullName>
    </submittedName>
</protein>
<dbReference type="EMBL" id="LPHB01000060">
    <property type="protein sequence ID" value="KWA57602.1"/>
    <property type="molecule type" value="Genomic_DNA"/>
</dbReference>
<evidence type="ECO:0000313" key="3">
    <source>
        <dbReference type="Proteomes" id="UP000068603"/>
    </source>
</evidence>
<dbReference type="Proteomes" id="UP000068603">
    <property type="component" value="Unassembled WGS sequence"/>
</dbReference>
<evidence type="ECO:0000313" key="1">
    <source>
        <dbReference type="EMBL" id="KWA57602.1"/>
    </source>
</evidence>
<evidence type="ECO:0000313" key="2">
    <source>
        <dbReference type="EMBL" id="RQY84582.1"/>
    </source>
</evidence>
<evidence type="ECO:0000313" key="4">
    <source>
        <dbReference type="Proteomes" id="UP000281098"/>
    </source>
</evidence>
<organism evidence="1">
    <name type="scientific">Burkholderia stagnalis</name>
    <dbReference type="NCBI Taxonomy" id="1503054"/>
    <lineage>
        <taxon>Bacteria</taxon>
        <taxon>Pseudomonadati</taxon>
        <taxon>Pseudomonadota</taxon>
        <taxon>Betaproteobacteria</taxon>
        <taxon>Burkholderiales</taxon>
        <taxon>Burkholderiaceae</taxon>
        <taxon>Burkholderia</taxon>
        <taxon>Burkholderia cepacia complex</taxon>
    </lineage>
</organism>
<reference evidence="2 4" key="2">
    <citation type="submission" date="2018-08" db="EMBL/GenBank/DDBJ databases">
        <title>Comparative analysis of Burkholderia isolates from Puerto Rico.</title>
        <authorList>
            <person name="Hall C."/>
            <person name="Sahl J."/>
            <person name="Wagner D."/>
        </authorList>
    </citation>
    <scope>NUCLEOTIDE SEQUENCE [LARGE SCALE GENOMIC DNA]</scope>
    <source>
        <strain evidence="2 4">Bp8966</strain>
    </source>
</reference>
<comment type="caution">
    <text evidence="1">The sequence shown here is derived from an EMBL/GenBank/DDBJ whole genome shotgun (WGS) entry which is preliminary data.</text>
</comment>
<keyword evidence="4" id="KW-1185">Reference proteome</keyword>
<dbReference type="Proteomes" id="UP000281098">
    <property type="component" value="Unassembled WGS sequence"/>
</dbReference>
<accession>A0A107ZKN4</accession>
<name>A0A107ZKN4_9BURK</name>
<reference evidence="1 3" key="1">
    <citation type="submission" date="2015-11" db="EMBL/GenBank/DDBJ databases">
        <title>Expanding the genomic diversity of Burkholderia species for the development of highly accurate diagnostics.</title>
        <authorList>
            <person name="Sahl J."/>
            <person name="Keim P."/>
            <person name="Wagner D."/>
        </authorList>
    </citation>
    <scope>NUCLEOTIDE SEQUENCE [LARGE SCALE GENOMIC DNA]</scope>
    <source>
        <strain evidence="1 3">MSMB1960WGS</strain>
    </source>
</reference>
<dbReference type="EMBL" id="QTPM01000054">
    <property type="protein sequence ID" value="RQY84582.1"/>
    <property type="molecule type" value="Genomic_DNA"/>
</dbReference>
<sequence>MVDDLPSDEARAIIALIKFGEPGEWDWSPELWGTANCAFGVTDHDGKRIQGVTADLLVKYGQRPPSSHFLFTIYKQEFKARRRVYQLDLLQNGRKKVDPHRVSHEHIGRDRVPGEAAWQQYSYEDALKLFCTRTNLTLSGELPDPYVLQLL</sequence>
<dbReference type="AlphaFoldDB" id="A0A107ZKN4"/>
<dbReference type="RefSeq" id="WP_059565525.1">
    <property type="nucleotide sequence ID" value="NZ_LOVT01000084.1"/>
</dbReference>
<gene>
    <name evidence="2" type="ORF">DF017_29725</name>
    <name evidence="1" type="ORF">WT44_24545</name>
</gene>